<dbReference type="Gene3D" id="3.30.565.10">
    <property type="entry name" value="Histidine kinase-like ATPase, C-terminal domain"/>
    <property type="match status" value="1"/>
</dbReference>
<evidence type="ECO:0000256" key="5">
    <source>
        <dbReference type="ARBA" id="ARBA00022741"/>
    </source>
</evidence>
<dbReference type="Proteomes" id="UP000664288">
    <property type="component" value="Unassembled WGS sequence"/>
</dbReference>
<evidence type="ECO:0000256" key="4">
    <source>
        <dbReference type="ARBA" id="ARBA00022679"/>
    </source>
</evidence>
<dbReference type="Gene3D" id="3.30.450.20">
    <property type="entry name" value="PAS domain"/>
    <property type="match status" value="2"/>
</dbReference>
<dbReference type="Pfam" id="PF08448">
    <property type="entry name" value="PAS_4"/>
    <property type="match status" value="1"/>
</dbReference>
<evidence type="ECO:0000313" key="12">
    <source>
        <dbReference type="Proteomes" id="UP000664288"/>
    </source>
</evidence>
<comment type="caution">
    <text evidence="11">The sequence shown here is derived from an EMBL/GenBank/DDBJ whole genome shotgun (WGS) entry which is preliminary data.</text>
</comment>
<dbReference type="Pfam" id="PF07536">
    <property type="entry name" value="HWE_HK"/>
    <property type="match status" value="1"/>
</dbReference>
<evidence type="ECO:0000256" key="8">
    <source>
        <dbReference type="SAM" id="MobiDB-lite"/>
    </source>
</evidence>
<dbReference type="InterPro" id="IPR035965">
    <property type="entry name" value="PAS-like_dom_sf"/>
</dbReference>
<dbReference type="InterPro" id="IPR003018">
    <property type="entry name" value="GAF"/>
</dbReference>
<keyword evidence="5" id="KW-0547">Nucleotide-binding</keyword>
<name>A0ABS3J9B6_9HYPH</name>
<evidence type="ECO:0000256" key="6">
    <source>
        <dbReference type="ARBA" id="ARBA00022777"/>
    </source>
</evidence>
<dbReference type="SUPFAM" id="SSF55781">
    <property type="entry name" value="GAF domain-like"/>
    <property type="match status" value="1"/>
</dbReference>
<dbReference type="PANTHER" id="PTHR41523">
    <property type="entry name" value="TWO-COMPONENT SYSTEM SENSOR PROTEIN"/>
    <property type="match status" value="1"/>
</dbReference>
<dbReference type="EC" id="2.7.13.3" evidence="2"/>
<evidence type="ECO:0000256" key="3">
    <source>
        <dbReference type="ARBA" id="ARBA00022553"/>
    </source>
</evidence>
<dbReference type="SMART" id="SM00911">
    <property type="entry name" value="HWE_HK"/>
    <property type="match status" value="1"/>
</dbReference>
<evidence type="ECO:0000259" key="9">
    <source>
        <dbReference type="SMART" id="SM00065"/>
    </source>
</evidence>
<keyword evidence="6" id="KW-0418">Kinase</keyword>
<gene>
    <name evidence="11" type="ORF">J1C47_21680</name>
</gene>
<feature type="region of interest" description="Disordered" evidence="8">
    <location>
        <begin position="1"/>
        <end position="25"/>
    </location>
</feature>
<dbReference type="SUPFAM" id="SSF55874">
    <property type="entry name" value="ATPase domain of HSP90 chaperone/DNA topoisomerase II/histidine kinase"/>
    <property type="match status" value="1"/>
</dbReference>
<keyword evidence="3" id="KW-0597">Phosphoprotein</keyword>
<dbReference type="SMART" id="SM00065">
    <property type="entry name" value="GAF"/>
    <property type="match status" value="1"/>
</dbReference>
<keyword evidence="7" id="KW-0067">ATP-binding</keyword>
<feature type="domain" description="Signal transduction histidine kinase HWE region" evidence="10">
    <location>
        <begin position="437"/>
        <end position="525"/>
    </location>
</feature>
<evidence type="ECO:0000256" key="2">
    <source>
        <dbReference type="ARBA" id="ARBA00012438"/>
    </source>
</evidence>
<comment type="catalytic activity">
    <reaction evidence="1">
        <text>ATP + protein L-histidine = ADP + protein N-phospho-L-histidine.</text>
        <dbReference type="EC" id="2.7.13.3"/>
    </reaction>
</comment>
<dbReference type="Gene3D" id="3.30.450.40">
    <property type="match status" value="1"/>
</dbReference>
<evidence type="ECO:0000256" key="7">
    <source>
        <dbReference type="ARBA" id="ARBA00022840"/>
    </source>
</evidence>
<keyword evidence="4" id="KW-0808">Transferase</keyword>
<accession>A0ABS3J9B6</accession>
<protein>
    <recommendedName>
        <fullName evidence="2">histidine kinase</fullName>
        <ecNumber evidence="2">2.7.13.3</ecNumber>
    </recommendedName>
</protein>
<dbReference type="PANTHER" id="PTHR41523:SF8">
    <property type="entry name" value="ETHYLENE RESPONSE SENSOR PROTEIN"/>
    <property type="match status" value="1"/>
</dbReference>
<evidence type="ECO:0000313" key="11">
    <source>
        <dbReference type="EMBL" id="MBO0906270.1"/>
    </source>
</evidence>
<dbReference type="InterPro" id="IPR011102">
    <property type="entry name" value="Sig_transdc_His_kinase_HWE"/>
</dbReference>
<sequence length="631" mass="69393">MSMTESSSATAKTSFVSAPDTSLSDQDRLQALQRSGLMDSAPEEVFDRTVSLASRLLKAPVSLLSLVDTERQFFKAQTGLAGSAAEARETPLSHSFCQHVVQQNAPLRMSDARTDPRVKDNLAIRDLNVVAYLGVPVRAPGGEVLGSLCAIMPEPREWTDDDLTNLTDIALLVESEIALRESLVHVEQERTFFRDVIDQLPIGVVIAKVPSAAIVMTNNVGLSLVNEEVSAEKAQDYRGLGAQHHNGARYKPAEYPLVRTVVEGEVVLNEPMLYRRGDGALVEFEVSSRRVGEDQRTAVATFVDVTDRKQAETSANEARAQLLKVLEATSDPILFLKQDWTITYANKAFTKNFAGGRDLSGETVWKAFPGWKGNPLWHAFHDAVENDVMETAELFLEKTNQRYEARAFPSEEDLTVFFRDVTAERQVVETRQLLVRELNHRVKNLFAVVSGMIGMTARHTRTPAEMAKALRGRVSALAQAHELIRPAVTQEEIGQPDVSLQNLVASLIEPHLTHENDQITIEGPAISLGANGSTNLAMVLHELATNAAKYGALSAPQGRLVVRWSVRADVAYLTWTESGGPPVEHEQSTSGFGSTLIDMSVRSQLRGTVDLDWRQEGLVVELCLPLSRLQA</sequence>
<dbReference type="InterPro" id="IPR029016">
    <property type="entry name" value="GAF-like_dom_sf"/>
</dbReference>
<evidence type="ECO:0000256" key="1">
    <source>
        <dbReference type="ARBA" id="ARBA00000085"/>
    </source>
</evidence>
<dbReference type="InterPro" id="IPR036890">
    <property type="entry name" value="HATPase_C_sf"/>
</dbReference>
<feature type="domain" description="GAF" evidence="9">
    <location>
        <begin position="41"/>
        <end position="187"/>
    </location>
</feature>
<reference evidence="11 12" key="1">
    <citation type="submission" date="2021-03" db="EMBL/GenBank/DDBJ databases">
        <title>Whole genome sequence of Jiella sp. MQZ13P-4.</title>
        <authorList>
            <person name="Tuo L."/>
        </authorList>
    </citation>
    <scope>NUCLEOTIDE SEQUENCE [LARGE SCALE GENOMIC DNA]</scope>
    <source>
        <strain evidence="11 12">MQZ13P-4</strain>
    </source>
</reference>
<proteinExistence type="predicted"/>
<dbReference type="SUPFAM" id="SSF55785">
    <property type="entry name" value="PYP-like sensor domain (PAS domain)"/>
    <property type="match status" value="2"/>
</dbReference>
<dbReference type="InterPro" id="IPR013656">
    <property type="entry name" value="PAS_4"/>
</dbReference>
<dbReference type="EMBL" id="JAFMPY010000036">
    <property type="protein sequence ID" value="MBO0906270.1"/>
    <property type="molecule type" value="Genomic_DNA"/>
</dbReference>
<keyword evidence="12" id="KW-1185">Reference proteome</keyword>
<evidence type="ECO:0000259" key="10">
    <source>
        <dbReference type="SMART" id="SM00911"/>
    </source>
</evidence>
<feature type="compositionally biased region" description="Polar residues" evidence="8">
    <location>
        <begin position="1"/>
        <end position="24"/>
    </location>
</feature>
<organism evidence="11 12">
    <name type="scientific">Jiella sonneratiae</name>
    <dbReference type="NCBI Taxonomy" id="2816856"/>
    <lineage>
        <taxon>Bacteria</taxon>
        <taxon>Pseudomonadati</taxon>
        <taxon>Pseudomonadota</taxon>
        <taxon>Alphaproteobacteria</taxon>
        <taxon>Hyphomicrobiales</taxon>
        <taxon>Aurantimonadaceae</taxon>
        <taxon>Jiella</taxon>
    </lineage>
</organism>
<dbReference type="Pfam" id="PF01590">
    <property type="entry name" value="GAF"/>
    <property type="match status" value="1"/>
</dbReference>